<dbReference type="PRINTS" id="PR00138">
    <property type="entry name" value="MATRIXIN"/>
</dbReference>
<comment type="caution">
    <text evidence="7">The sequence shown here is derived from an EMBL/GenBank/DDBJ whole genome shotgun (WGS) entry which is preliminary data.</text>
</comment>
<evidence type="ECO:0000313" key="7">
    <source>
        <dbReference type="EMBL" id="GGQ72427.1"/>
    </source>
</evidence>
<dbReference type="CDD" id="cd04278">
    <property type="entry name" value="ZnMc_MMP"/>
    <property type="match status" value="1"/>
</dbReference>
<keyword evidence="8" id="KW-1185">Reference proteome</keyword>
<dbReference type="PANTHER" id="PTHR10201">
    <property type="entry name" value="MATRIX METALLOPROTEINASE"/>
    <property type="match status" value="1"/>
</dbReference>
<evidence type="ECO:0000313" key="8">
    <source>
        <dbReference type="Proteomes" id="UP000620156"/>
    </source>
</evidence>
<feature type="domain" description="Peptidase metallopeptidase" evidence="6">
    <location>
        <begin position="42"/>
        <end position="201"/>
    </location>
</feature>
<sequence>MALLPATGEMDEATDKLFERPRCGFPDRRGTAHPGLGTFVAFGTVWDHSIITYRVNKLSDDMPQDRQRALITTALDRWSAVVPLVFRETADTPDIEIRFAVGEHDDGNAFDGPGMVLAHAFFPPPNSGALAGDAHFDEDETWQEGLTGSGFDLLTVMVHEFGHSLGLGHTNVPNSTMNPFYPTPSTPAADDRTGMRHVYRRHIWVASLYRDILGRRFDDEGLDGWIRSLFSGANPQDVARGFCYSEEHSGQIATDLYFTLLDRAPEPAGLASWRSQLQQGMGRQSAIVGILDSAEYRDKYPSDDAFIDSLYRRLLARPPDAGGFADWQQRMQQGMPRYEVARGFVLSEEYCRNLSHSLYERYLRRQPDTDGWRSWTESLRASLNHQDAVIGFVSSPEYQAAVEQWWG</sequence>
<keyword evidence="4" id="KW-0862">Zinc</keyword>
<evidence type="ECO:0000256" key="2">
    <source>
        <dbReference type="ARBA" id="ARBA00022723"/>
    </source>
</evidence>
<evidence type="ECO:0000256" key="1">
    <source>
        <dbReference type="ARBA" id="ARBA00022670"/>
    </source>
</evidence>
<dbReference type="GO" id="GO:0006508">
    <property type="term" value="P:proteolysis"/>
    <property type="evidence" value="ECO:0007669"/>
    <property type="project" value="UniProtKB-KW"/>
</dbReference>
<dbReference type="InterPro" id="IPR001818">
    <property type="entry name" value="Pept_M10_metallopeptidase"/>
</dbReference>
<dbReference type="InterPro" id="IPR033739">
    <property type="entry name" value="M10A_MMP"/>
</dbReference>
<dbReference type="PANTHER" id="PTHR10201:SF323">
    <property type="entry name" value="MATRIX METALLOPROTEINASE-21"/>
    <property type="match status" value="1"/>
</dbReference>
<evidence type="ECO:0000259" key="6">
    <source>
        <dbReference type="SMART" id="SM00235"/>
    </source>
</evidence>
<dbReference type="GO" id="GO:0004222">
    <property type="term" value="F:metalloendopeptidase activity"/>
    <property type="evidence" value="ECO:0007669"/>
    <property type="project" value="InterPro"/>
</dbReference>
<keyword evidence="1" id="KW-0645">Protease</keyword>
<dbReference type="SMART" id="SM00235">
    <property type="entry name" value="ZnMc"/>
    <property type="match status" value="1"/>
</dbReference>
<keyword evidence="5" id="KW-0482">Metalloprotease</keyword>
<gene>
    <name evidence="7" type="ORF">GCM10010145_47540</name>
</gene>
<dbReference type="GO" id="GO:0008270">
    <property type="term" value="F:zinc ion binding"/>
    <property type="evidence" value="ECO:0007669"/>
    <property type="project" value="InterPro"/>
</dbReference>
<accession>A0A918BJD8</accession>
<dbReference type="SUPFAM" id="SSF55486">
    <property type="entry name" value="Metalloproteases ('zincins'), catalytic domain"/>
    <property type="match status" value="1"/>
</dbReference>
<dbReference type="AlphaFoldDB" id="A0A918BJD8"/>
<reference evidence="7" key="2">
    <citation type="submission" date="2020-09" db="EMBL/GenBank/DDBJ databases">
        <authorList>
            <person name="Sun Q."/>
            <person name="Ohkuma M."/>
        </authorList>
    </citation>
    <scope>NUCLEOTIDE SEQUENCE</scope>
    <source>
        <strain evidence="7">JCM 3131</strain>
    </source>
</reference>
<dbReference type="InterPro" id="IPR038255">
    <property type="entry name" value="PBS_linker_sf"/>
</dbReference>
<dbReference type="InterPro" id="IPR021190">
    <property type="entry name" value="Pept_M10A"/>
</dbReference>
<reference evidence="7" key="1">
    <citation type="journal article" date="2014" name="Int. J. Syst. Evol. Microbiol.">
        <title>Complete genome sequence of Corynebacterium casei LMG S-19264T (=DSM 44701T), isolated from a smear-ripened cheese.</title>
        <authorList>
            <consortium name="US DOE Joint Genome Institute (JGI-PGF)"/>
            <person name="Walter F."/>
            <person name="Albersmeier A."/>
            <person name="Kalinowski J."/>
            <person name="Ruckert C."/>
        </authorList>
    </citation>
    <scope>NUCLEOTIDE SEQUENCE</scope>
    <source>
        <strain evidence="7">JCM 3131</strain>
    </source>
</reference>
<dbReference type="Pfam" id="PF00413">
    <property type="entry name" value="Peptidase_M10"/>
    <property type="match status" value="1"/>
</dbReference>
<keyword evidence="2" id="KW-0479">Metal-binding</keyword>
<dbReference type="InterPro" id="IPR024079">
    <property type="entry name" value="MetalloPept_cat_dom_sf"/>
</dbReference>
<name>A0A918BJD8_9ACTN</name>
<dbReference type="Pfam" id="PF13946">
    <property type="entry name" value="DUF4214"/>
    <property type="match status" value="4"/>
</dbReference>
<dbReference type="GO" id="GO:0030574">
    <property type="term" value="P:collagen catabolic process"/>
    <property type="evidence" value="ECO:0007669"/>
    <property type="project" value="TreeGrafter"/>
</dbReference>
<evidence type="ECO:0000256" key="4">
    <source>
        <dbReference type="ARBA" id="ARBA00022833"/>
    </source>
</evidence>
<dbReference type="InterPro" id="IPR025282">
    <property type="entry name" value="DUF4214"/>
</dbReference>
<evidence type="ECO:0000256" key="3">
    <source>
        <dbReference type="ARBA" id="ARBA00022801"/>
    </source>
</evidence>
<keyword evidence="3" id="KW-0378">Hydrolase</keyword>
<protein>
    <recommendedName>
        <fullName evidence="6">Peptidase metallopeptidase domain-containing protein</fullName>
    </recommendedName>
</protein>
<dbReference type="Gene3D" id="1.10.3130.20">
    <property type="entry name" value="Phycobilisome linker domain"/>
    <property type="match status" value="2"/>
</dbReference>
<dbReference type="Proteomes" id="UP000620156">
    <property type="component" value="Unassembled WGS sequence"/>
</dbReference>
<dbReference type="GO" id="GO:0031012">
    <property type="term" value="C:extracellular matrix"/>
    <property type="evidence" value="ECO:0007669"/>
    <property type="project" value="InterPro"/>
</dbReference>
<dbReference type="InterPro" id="IPR006026">
    <property type="entry name" value="Peptidase_Metallo"/>
</dbReference>
<organism evidence="7 8">
    <name type="scientific">Streptomyces ruber</name>
    <dbReference type="NCBI Taxonomy" id="83378"/>
    <lineage>
        <taxon>Bacteria</taxon>
        <taxon>Bacillati</taxon>
        <taxon>Actinomycetota</taxon>
        <taxon>Actinomycetes</taxon>
        <taxon>Kitasatosporales</taxon>
        <taxon>Streptomycetaceae</taxon>
        <taxon>Streptomyces</taxon>
    </lineage>
</organism>
<dbReference type="Gene3D" id="3.40.390.10">
    <property type="entry name" value="Collagenase (Catalytic Domain)"/>
    <property type="match status" value="1"/>
</dbReference>
<dbReference type="GO" id="GO:0030198">
    <property type="term" value="P:extracellular matrix organization"/>
    <property type="evidence" value="ECO:0007669"/>
    <property type="project" value="TreeGrafter"/>
</dbReference>
<proteinExistence type="predicted"/>
<evidence type="ECO:0000256" key="5">
    <source>
        <dbReference type="ARBA" id="ARBA00023049"/>
    </source>
</evidence>
<dbReference type="EMBL" id="BMQK01000012">
    <property type="protein sequence ID" value="GGQ72427.1"/>
    <property type="molecule type" value="Genomic_DNA"/>
</dbReference>